<dbReference type="Pfam" id="PF14333">
    <property type="entry name" value="DUF4389"/>
    <property type="match status" value="2"/>
</dbReference>
<dbReference type="InterPro" id="IPR025498">
    <property type="entry name" value="DUF4389"/>
</dbReference>
<dbReference type="PATRIC" id="fig|953739.5.peg.778"/>
<reference evidence="3 4" key="1">
    <citation type="journal article" date="2011" name="BMC Genomics">
        <title>Genome-wide analysis of the role of GlnR in Streptomyces venezuelae provides new insights into global nitrogen regulation in actinomycetes.</title>
        <authorList>
            <person name="Pullan S.T."/>
            <person name="Bibb M.J."/>
            <person name="Merrick M."/>
        </authorList>
    </citation>
    <scope>NUCLEOTIDE SEQUENCE [LARGE SCALE GENOMIC DNA]</scope>
    <source>
        <strain evidence="3">ATCC 10712</strain>
    </source>
</reference>
<evidence type="ECO:0000256" key="1">
    <source>
        <dbReference type="SAM" id="MobiDB-lite"/>
    </source>
</evidence>
<organism evidence="3 4">
    <name type="scientific">Streptomyces venezuelae (strain ATCC 10712 / CBS 650.69 / DSM 40230 / JCM 4526 / NBRC 13096 / PD 04745)</name>
    <dbReference type="NCBI Taxonomy" id="953739"/>
    <lineage>
        <taxon>Bacteria</taxon>
        <taxon>Bacillati</taxon>
        <taxon>Actinomycetota</taxon>
        <taxon>Actinomycetes</taxon>
        <taxon>Kitasatosporales</taxon>
        <taxon>Streptomycetaceae</taxon>
        <taxon>Streptomyces</taxon>
    </lineage>
</organism>
<dbReference type="eggNOG" id="ENOG502Z9Y3">
    <property type="taxonomic scope" value="Bacteria"/>
</dbReference>
<proteinExistence type="predicted"/>
<dbReference type="STRING" id="953739.SVEN_0595"/>
<name>F2R8G4_STRVP</name>
<feature type="transmembrane region" description="Helical" evidence="2">
    <location>
        <begin position="188"/>
        <end position="211"/>
    </location>
</feature>
<dbReference type="HOGENOM" id="CLU_071246_0_0_11"/>
<feature type="transmembrane region" description="Helical" evidence="2">
    <location>
        <begin position="110"/>
        <end position="132"/>
    </location>
</feature>
<keyword evidence="4" id="KW-1185">Reference proteome</keyword>
<protein>
    <submittedName>
        <fullName evidence="3">Possible transmembrane protein</fullName>
    </submittedName>
</protein>
<feature type="region of interest" description="Disordered" evidence="1">
    <location>
        <begin position="30"/>
        <end position="54"/>
    </location>
</feature>
<gene>
    <name evidence="3" type="ordered locus">SVEN_0595</name>
</gene>
<feature type="transmembrane region" description="Helical" evidence="2">
    <location>
        <begin position="72"/>
        <end position="98"/>
    </location>
</feature>
<accession>F2R8G4</accession>
<sequence>MVQVAPVAVRGPAGCVSIDVTREAGDAGETETAMAAGWEPRPSTDADGAEWRPVLDVPPPGRQRRWTVFLRWLLLLPQFVVVAVLSIAAFFVTVVGWFSALVLGRLPDPIFSFLGSVLAYQTRVTAAAALLVDRYPPFAFDAPDYPVRIELRATPLNRLAVLFRLILMIPAAIVSSLAQSGWLAISWVFWLIGIVLGRLPEPVFGATAAVVRYRMRLTAYTTMLTPVYPKGLLGDAPGAAAQPAYSATRPLRLSTAAQVLVWLFLLLGLAGHLTSGTVNYDTTDDDYRAATATRTAN</sequence>
<dbReference type="AlphaFoldDB" id="F2R8G4"/>
<dbReference type="KEGG" id="sve:SVEN_0595"/>
<evidence type="ECO:0000313" key="4">
    <source>
        <dbReference type="Proteomes" id="UP000006854"/>
    </source>
</evidence>
<feature type="transmembrane region" description="Helical" evidence="2">
    <location>
        <begin position="259"/>
        <end position="278"/>
    </location>
</feature>
<keyword evidence="2" id="KW-0472">Membrane</keyword>
<evidence type="ECO:0000256" key="2">
    <source>
        <dbReference type="SAM" id="Phobius"/>
    </source>
</evidence>
<keyword evidence="2" id="KW-1133">Transmembrane helix</keyword>
<feature type="transmembrane region" description="Helical" evidence="2">
    <location>
        <begin position="161"/>
        <end position="182"/>
    </location>
</feature>
<dbReference type="EMBL" id="FR845719">
    <property type="protein sequence ID" value="CCA53882.1"/>
    <property type="molecule type" value="Genomic_DNA"/>
</dbReference>
<evidence type="ECO:0000313" key="3">
    <source>
        <dbReference type="EMBL" id="CCA53882.1"/>
    </source>
</evidence>
<keyword evidence="2 3" id="KW-0812">Transmembrane</keyword>
<dbReference type="Proteomes" id="UP000006854">
    <property type="component" value="Chromosome"/>
</dbReference>